<keyword evidence="2" id="KW-0472">Membrane</keyword>
<keyword evidence="2" id="KW-0812">Transmembrane</keyword>
<keyword evidence="2" id="KW-1133">Transmembrane helix</keyword>
<protein>
    <submittedName>
        <fullName evidence="3">Uncharacterized protein</fullName>
    </submittedName>
</protein>
<feature type="transmembrane region" description="Helical" evidence="2">
    <location>
        <begin position="536"/>
        <end position="556"/>
    </location>
</feature>
<feature type="compositionally biased region" description="Basic and acidic residues" evidence="1">
    <location>
        <begin position="209"/>
        <end position="231"/>
    </location>
</feature>
<feature type="transmembrane region" description="Helical" evidence="2">
    <location>
        <begin position="425"/>
        <end position="446"/>
    </location>
</feature>
<evidence type="ECO:0000256" key="1">
    <source>
        <dbReference type="SAM" id="MobiDB-lite"/>
    </source>
</evidence>
<evidence type="ECO:0000313" key="3">
    <source>
        <dbReference type="EMBL" id="HIZ89490.1"/>
    </source>
</evidence>
<accession>A0A9D2GUX9</accession>
<reference evidence="3" key="1">
    <citation type="journal article" date="2021" name="PeerJ">
        <title>Extensive microbial diversity within the chicken gut microbiome revealed by metagenomics and culture.</title>
        <authorList>
            <person name="Gilroy R."/>
            <person name="Ravi A."/>
            <person name="Getino M."/>
            <person name="Pursley I."/>
            <person name="Horton D.L."/>
            <person name="Alikhan N.F."/>
            <person name="Baker D."/>
            <person name="Gharbi K."/>
            <person name="Hall N."/>
            <person name="Watson M."/>
            <person name="Adriaenssens E.M."/>
            <person name="Foster-Nyarko E."/>
            <person name="Jarju S."/>
            <person name="Secka A."/>
            <person name="Antonio M."/>
            <person name="Oren A."/>
            <person name="Chaudhuri R.R."/>
            <person name="La Ragione R."/>
            <person name="Hildebrand F."/>
            <person name="Pallen M.J."/>
        </authorList>
    </citation>
    <scope>NUCLEOTIDE SEQUENCE</scope>
    <source>
        <strain evidence="3">ChiW4-1371</strain>
    </source>
</reference>
<name>A0A9D2GUX9_9BACT</name>
<comment type="caution">
    <text evidence="3">The sequence shown here is derived from an EMBL/GenBank/DDBJ whole genome shotgun (WGS) entry which is preliminary data.</text>
</comment>
<reference evidence="3" key="2">
    <citation type="submission" date="2021-04" db="EMBL/GenBank/DDBJ databases">
        <authorList>
            <person name="Gilroy R."/>
        </authorList>
    </citation>
    <scope>NUCLEOTIDE SEQUENCE</scope>
    <source>
        <strain evidence="3">ChiW4-1371</strain>
    </source>
</reference>
<proteinExistence type="predicted"/>
<gene>
    <name evidence="3" type="ORF">H9804_06070</name>
</gene>
<evidence type="ECO:0000256" key="2">
    <source>
        <dbReference type="SAM" id="Phobius"/>
    </source>
</evidence>
<feature type="compositionally biased region" description="Basic and acidic residues" evidence="1">
    <location>
        <begin position="278"/>
        <end position="289"/>
    </location>
</feature>
<sequence length="608" mass="68398">MQQQEFELSIAKFFEKAGVKVIKKGQEYDDNINSPAYILLDTKRKAYYLTETDVQEISKDIETAVTKFADEVNMPAQAANAVFRIGRDIGVNNNQFSINSEDLSALDCKSALVISDENSQAVKDYLTNNSYKFQAVPLKGQFLVIFFDKGMEDSLINIYKKYADNENKQEDDDDDITPVFTPKEESSVEDIDLSAPKKSNFDAETPIVEPKEEKTPENIQENKEEVKEEKPAGNQADDNKNVNQNKQDNQDNKNAESSPDDAAEDELLDSIDLSDLLKPAKEEDAPKDETEAELLYGKILNEQSGKIEVSNNGPVEKTLDEIPEGIISEEELKDMAEDNTEPAASNAPLDKKAAKLKEKEEKRQAKLAKKREKEAEKYTYENKNKPWLDVPGKIAANIIGIIFFLPVYILNKLNAVINNFFPPFVLYWFTAIIAIFGGYQFLFSLLPQPLSDVFLNKANDAISMMQNYKVEIPEGQNISDIASTSLTMMKNSAIAYYASLKGIDILMNNGYLLQYMLGFGAIMLIFPAFRFIGKTITIFSVLSYFLLPVVTYSQGFLIEKCMVLPEINLTAAAVQFIVYIYPLLLLFAVLYISSALVPDTNKRKEVLP</sequence>
<feature type="compositionally biased region" description="Acidic residues" evidence="1">
    <location>
        <begin position="258"/>
        <end position="269"/>
    </location>
</feature>
<dbReference type="AlphaFoldDB" id="A0A9D2GUX9"/>
<dbReference type="EMBL" id="DXAQ01000093">
    <property type="protein sequence ID" value="HIZ89490.1"/>
    <property type="molecule type" value="Genomic_DNA"/>
</dbReference>
<feature type="transmembrane region" description="Helical" evidence="2">
    <location>
        <begin position="576"/>
        <end position="597"/>
    </location>
</feature>
<feature type="region of interest" description="Disordered" evidence="1">
    <location>
        <begin position="167"/>
        <end position="303"/>
    </location>
</feature>
<feature type="transmembrane region" description="Helical" evidence="2">
    <location>
        <begin position="394"/>
        <end position="413"/>
    </location>
</feature>
<feature type="region of interest" description="Disordered" evidence="1">
    <location>
        <begin position="335"/>
        <end position="355"/>
    </location>
</feature>
<dbReference type="Proteomes" id="UP000824176">
    <property type="component" value="Unassembled WGS sequence"/>
</dbReference>
<organism evidence="3 4">
    <name type="scientific">Candidatus Mucispirillum faecigallinarum</name>
    <dbReference type="NCBI Taxonomy" id="2838699"/>
    <lineage>
        <taxon>Bacteria</taxon>
        <taxon>Pseudomonadati</taxon>
        <taxon>Deferribacterota</taxon>
        <taxon>Deferribacteres</taxon>
        <taxon>Deferribacterales</taxon>
        <taxon>Mucispirillaceae</taxon>
        <taxon>Mucispirillum</taxon>
    </lineage>
</organism>
<feature type="transmembrane region" description="Helical" evidence="2">
    <location>
        <begin position="511"/>
        <end position="529"/>
    </location>
</feature>
<evidence type="ECO:0000313" key="4">
    <source>
        <dbReference type="Proteomes" id="UP000824176"/>
    </source>
</evidence>